<gene>
    <name evidence="3" type="ORF">V9T40_007473</name>
</gene>
<name>A0AAN9Y650_9HEMI</name>
<comment type="caution">
    <text evidence="3">The sequence shown here is derived from an EMBL/GenBank/DDBJ whole genome shotgun (WGS) entry which is preliminary data.</text>
</comment>
<dbReference type="Pfam" id="PF08205">
    <property type="entry name" value="C2-set_2"/>
    <property type="match status" value="1"/>
</dbReference>
<evidence type="ECO:0000259" key="2">
    <source>
        <dbReference type="Pfam" id="PF08205"/>
    </source>
</evidence>
<evidence type="ECO:0000256" key="1">
    <source>
        <dbReference type="ARBA" id="ARBA00023157"/>
    </source>
</evidence>
<dbReference type="InterPro" id="IPR013783">
    <property type="entry name" value="Ig-like_fold"/>
</dbReference>
<evidence type="ECO:0000313" key="4">
    <source>
        <dbReference type="Proteomes" id="UP001367676"/>
    </source>
</evidence>
<dbReference type="InterPro" id="IPR013162">
    <property type="entry name" value="CD80_C2-set"/>
</dbReference>
<keyword evidence="4" id="KW-1185">Reference proteome</keyword>
<organism evidence="3 4">
    <name type="scientific">Parthenolecanium corni</name>
    <dbReference type="NCBI Taxonomy" id="536013"/>
    <lineage>
        <taxon>Eukaryota</taxon>
        <taxon>Metazoa</taxon>
        <taxon>Ecdysozoa</taxon>
        <taxon>Arthropoda</taxon>
        <taxon>Hexapoda</taxon>
        <taxon>Insecta</taxon>
        <taxon>Pterygota</taxon>
        <taxon>Neoptera</taxon>
        <taxon>Paraneoptera</taxon>
        <taxon>Hemiptera</taxon>
        <taxon>Sternorrhyncha</taxon>
        <taxon>Coccoidea</taxon>
        <taxon>Coccidae</taxon>
        <taxon>Parthenolecanium</taxon>
    </lineage>
</organism>
<dbReference type="PANTHER" id="PTHR21261:SF17">
    <property type="entry name" value="BEAT VI"/>
    <property type="match status" value="1"/>
</dbReference>
<sequence length="319" mass="35616">MSTSFTRRTERRRESERARSIIYSNDYEANSNRWKVPKWVIQISTPMATTGQRPTANGSPLAVDSAAPPAAANPRITFWSPRLRRFPFRVFAFPPQSTRHAADGVPNLILEKKRYSIGDTLRANCTSPPSTPAANITWYINDKQVNASFHNRHQWTANGNEAHKMRSKSARLYATSAGLQRVVDGFEFRQLRIACVADLFQTFLTRAEIVLHQRNPKLELGSIVYTMSDSTYTSTSTSFNTLAAAAAAAAASSFRSVPFRSVPFRSIPRSAVASPSTSTSPSPSSYHLPDVFLYSTLLLVTEVTFFSVFSKFRVGFLRE</sequence>
<protein>
    <recommendedName>
        <fullName evidence="2">CD80-like immunoglobulin C2-set domain-containing protein</fullName>
    </recommendedName>
</protein>
<keyword evidence="1" id="KW-1015">Disulfide bond</keyword>
<accession>A0AAN9Y650</accession>
<dbReference type="Proteomes" id="UP001367676">
    <property type="component" value="Unassembled WGS sequence"/>
</dbReference>
<feature type="domain" description="CD80-like immunoglobulin C2-set" evidence="2">
    <location>
        <begin position="118"/>
        <end position="152"/>
    </location>
</feature>
<dbReference type="AlphaFoldDB" id="A0AAN9Y650"/>
<dbReference type="EMBL" id="JBBCAQ010000020">
    <property type="protein sequence ID" value="KAK7592721.1"/>
    <property type="molecule type" value="Genomic_DNA"/>
</dbReference>
<dbReference type="Gene3D" id="2.60.40.10">
    <property type="entry name" value="Immunoglobulins"/>
    <property type="match status" value="1"/>
</dbReference>
<evidence type="ECO:0000313" key="3">
    <source>
        <dbReference type="EMBL" id="KAK7592721.1"/>
    </source>
</evidence>
<dbReference type="PANTHER" id="PTHR21261">
    <property type="entry name" value="BEAT PROTEIN"/>
    <property type="match status" value="1"/>
</dbReference>
<reference evidence="3 4" key="1">
    <citation type="submission" date="2024-03" db="EMBL/GenBank/DDBJ databases">
        <title>Adaptation during the transition from Ophiocordyceps entomopathogen to insect associate is accompanied by gene loss and intensified selection.</title>
        <authorList>
            <person name="Ward C.M."/>
            <person name="Onetto C.A."/>
            <person name="Borneman A.R."/>
        </authorList>
    </citation>
    <scope>NUCLEOTIDE SEQUENCE [LARGE SCALE GENOMIC DNA]</scope>
    <source>
        <strain evidence="3">AWRI1</strain>
        <tissue evidence="3">Single Adult Female</tissue>
    </source>
</reference>
<proteinExistence type="predicted"/>